<gene>
    <name evidence="6" type="ORF">BJ988_003104</name>
</gene>
<dbReference type="SUPFAM" id="SSF46785">
    <property type="entry name" value="Winged helix' DNA-binding domain"/>
    <property type="match status" value="1"/>
</dbReference>
<dbReference type="SUPFAM" id="SSF48008">
    <property type="entry name" value="GntR ligand-binding domain-like"/>
    <property type="match status" value="1"/>
</dbReference>
<dbReference type="InterPro" id="IPR008920">
    <property type="entry name" value="TF_FadR/GntR_C"/>
</dbReference>
<dbReference type="SMART" id="SM00895">
    <property type="entry name" value="FCD"/>
    <property type="match status" value="1"/>
</dbReference>
<evidence type="ECO:0000259" key="5">
    <source>
        <dbReference type="PROSITE" id="PS50949"/>
    </source>
</evidence>
<proteinExistence type="predicted"/>
<dbReference type="PANTHER" id="PTHR43537:SF49">
    <property type="entry name" value="TRANSCRIPTIONAL REGULATORY PROTEIN"/>
    <property type="match status" value="1"/>
</dbReference>
<dbReference type="PROSITE" id="PS50949">
    <property type="entry name" value="HTH_GNTR"/>
    <property type="match status" value="1"/>
</dbReference>
<dbReference type="AlphaFoldDB" id="A0A7Z0IT04"/>
<keyword evidence="1" id="KW-0805">Transcription regulation</keyword>
<dbReference type="Proteomes" id="UP000564496">
    <property type="component" value="Unassembled WGS sequence"/>
</dbReference>
<evidence type="ECO:0000256" key="2">
    <source>
        <dbReference type="ARBA" id="ARBA00023125"/>
    </source>
</evidence>
<dbReference type="SMART" id="SM00345">
    <property type="entry name" value="HTH_GNTR"/>
    <property type="match status" value="1"/>
</dbReference>
<keyword evidence="3" id="KW-0804">Transcription</keyword>
<evidence type="ECO:0000313" key="6">
    <source>
        <dbReference type="EMBL" id="NYI78456.1"/>
    </source>
</evidence>
<name>A0A7Z0IT04_9ACTN</name>
<keyword evidence="7" id="KW-1185">Reference proteome</keyword>
<dbReference type="PANTHER" id="PTHR43537">
    <property type="entry name" value="TRANSCRIPTIONAL REGULATOR, GNTR FAMILY"/>
    <property type="match status" value="1"/>
</dbReference>
<dbReference type="InterPro" id="IPR011711">
    <property type="entry name" value="GntR_C"/>
</dbReference>
<dbReference type="GO" id="GO:0003677">
    <property type="term" value="F:DNA binding"/>
    <property type="evidence" value="ECO:0007669"/>
    <property type="project" value="UniProtKB-KW"/>
</dbReference>
<dbReference type="EMBL" id="JACBZR010000001">
    <property type="protein sequence ID" value="NYI78456.1"/>
    <property type="molecule type" value="Genomic_DNA"/>
</dbReference>
<dbReference type="InterPro" id="IPR036388">
    <property type="entry name" value="WH-like_DNA-bd_sf"/>
</dbReference>
<keyword evidence="2 6" id="KW-0238">DNA-binding</keyword>
<evidence type="ECO:0000256" key="3">
    <source>
        <dbReference type="ARBA" id="ARBA00023163"/>
    </source>
</evidence>
<dbReference type="GO" id="GO:0003700">
    <property type="term" value="F:DNA-binding transcription factor activity"/>
    <property type="evidence" value="ECO:0007669"/>
    <property type="project" value="InterPro"/>
</dbReference>
<comment type="caution">
    <text evidence="6">The sequence shown here is derived from an EMBL/GenBank/DDBJ whole genome shotgun (WGS) entry which is preliminary data.</text>
</comment>
<accession>A0A7Z0IT04</accession>
<organism evidence="6 7">
    <name type="scientific">Nocardioides panzhihuensis</name>
    <dbReference type="NCBI Taxonomy" id="860243"/>
    <lineage>
        <taxon>Bacteria</taxon>
        <taxon>Bacillati</taxon>
        <taxon>Actinomycetota</taxon>
        <taxon>Actinomycetes</taxon>
        <taxon>Propionibacteriales</taxon>
        <taxon>Nocardioidaceae</taxon>
        <taxon>Nocardioides</taxon>
    </lineage>
</organism>
<feature type="domain" description="HTH gntR-type" evidence="5">
    <location>
        <begin position="21"/>
        <end position="88"/>
    </location>
</feature>
<protein>
    <submittedName>
        <fullName evidence="6">DNA-binding GntR family transcriptional regulator</fullName>
    </submittedName>
</protein>
<sequence>MTTRASDALSDSAQTTRQRASAQVEAIAGELEEDIAMGLLHPRERLVEDALMERFDAKRHVVRSALSTLETRGAVERRAHVGALVRSFSAQEVRDLYDVRELVETACARAITTPVPGDQIRPVEDAMHEHEQAVDRGDRRSALRANIRFHELLFGLAPNQFLVESVRRHARMASPIRSLTVVNDRLLERSRDEHRAMVVALREGRTDELVRVCAAHLEPSRDAYLNLLGEL</sequence>
<feature type="region of interest" description="Disordered" evidence="4">
    <location>
        <begin position="1"/>
        <end position="20"/>
    </location>
</feature>
<evidence type="ECO:0000313" key="7">
    <source>
        <dbReference type="Proteomes" id="UP000564496"/>
    </source>
</evidence>
<evidence type="ECO:0000256" key="1">
    <source>
        <dbReference type="ARBA" id="ARBA00023015"/>
    </source>
</evidence>
<dbReference type="Gene3D" id="1.20.120.530">
    <property type="entry name" value="GntR ligand-binding domain-like"/>
    <property type="match status" value="1"/>
</dbReference>
<dbReference type="Pfam" id="PF00392">
    <property type="entry name" value="GntR"/>
    <property type="match status" value="1"/>
</dbReference>
<dbReference type="Gene3D" id="1.10.10.10">
    <property type="entry name" value="Winged helix-like DNA-binding domain superfamily/Winged helix DNA-binding domain"/>
    <property type="match status" value="1"/>
</dbReference>
<dbReference type="Pfam" id="PF07729">
    <property type="entry name" value="FCD"/>
    <property type="match status" value="1"/>
</dbReference>
<dbReference type="InterPro" id="IPR036390">
    <property type="entry name" value="WH_DNA-bd_sf"/>
</dbReference>
<dbReference type="RefSeq" id="WP_179658777.1">
    <property type="nucleotide sequence ID" value="NZ_JACBZR010000001.1"/>
</dbReference>
<evidence type="ECO:0000256" key="4">
    <source>
        <dbReference type="SAM" id="MobiDB-lite"/>
    </source>
</evidence>
<dbReference type="InterPro" id="IPR000524">
    <property type="entry name" value="Tscrpt_reg_HTH_GntR"/>
</dbReference>
<reference evidence="6 7" key="1">
    <citation type="submission" date="2020-07" db="EMBL/GenBank/DDBJ databases">
        <title>Sequencing the genomes of 1000 actinobacteria strains.</title>
        <authorList>
            <person name="Klenk H.-P."/>
        </authorList>
    </citation>
    <scope>NUCLEOTIDE SEQUENCE [LARGE SCALE GENOMIC DNA]</scope>
    <source>
        <strain evidence="6 7">DSM 26487</strain>
    </source>
</reference>